<gene>
    <name evidence="6" type="ORF">HEB94_005406</name>
</gene>
<dbReference type="InterPro" id="IPR015797">
    <property type="entry name" value="NUDIX_hydrolase-like_dom_sf"/>
</dbReference>
<keyword evidence="7" id="KW-1185">Reference proteome</keyword>
<dbReference type="AlphaFoldDB" id="A0A927N099"/>
<dbReference type="InterPro" id="IPR020476">
    <property type="entry name" value="Nudix_hydrolase"/>
</dbReference>
<accession>A0A927N099</accession>
<evidence type="ECO:0000313" key="6">
    <source>
        <dbReference type="EMBL" id="MBE1608558.1"/>
    </source>
</evidence>
<dbReference type="Proteomes" id="UP000638648">
    <property type="component" value="Unassembled WGS sequence"/>
</dbReference>
<dbReference type="PANTHER" id="PTHR43046">
    <property type="entry name" value="GDP-MANNOSE MANNOSYL HYDROLASE"/>
    <property type="match status" value="1"/>
</dbReference>
<comment type="cofactor">
    <cofactor evidence="1">
        <name>Mg(2+)</name>
        <dbReference type="ChEBI" id="CHEBI:18420"/>
    </cofactor>
</comment>
<keyword evidence="3 4" id="KW-0378">Hydrolase</keyword>
<proteinExistence type="inferred from homology"/>
<dbReference type="PANTHER" id="PTHR43046:SF2">
    <property type="entry name" value="8-OXO-DGTP DIPHOSPHATASE-RELATED"/>
    <property type="match status" value="1"/>
</dbReference>
<name>A0A927N099_9ACTN</name>
<dbReference type="InterPro" id="IPR020084">
    <property type="entry name" value="NUDIX_hydrolase_CS"/>
</dbReference>
<dbReference type="Pfam" id="PF00293">
    <property type="entry name" value="NUDIX"/>
    <property type="match status" value="1"/>
</dbReference>
<reference evidence="6" key="1">
    <citation type="submission" date="2020-10" db="EMBL/GenBank/DDBJ databases">
        <title>Sequencing the genomes of 1000 actinobacteria strains.</title>
        <authorList>
            <person name="Klenk H.-P."/>
        </authorList>
    </citation>
    <scope>NUCLEOTIDE SEQUENCE</scope>
    <source>
        <strain evidence="6">DSM 45354</strain>
    </source>
</reference>
<dbReference type="PROSITE" id="PS00893">
    <property type="entry name" value="NUDIX_BOX"/>
    <property type="match status" value="1"/>
</dbReference>
<comment type="similarity">
    <text evidence="2 4">Belongs to the Nudix hydrolase family.</text>
</comment>
<dbReference type="SUPFAM" id="SSF55811">
    <property type="entry name" value="Nudix"/>
    <property type="match status" value="1"/>
</dbReference>
<evidence type="ECO:0000256" key="2">
    <source>
        <dbReference type="ARBA" id="ARBA00005582"/>
    </source>
</evidence>
<evidence type="ECO:0000313" key="7">
    <source>
        <dbReference type="Proteomes" id="UP000638648"/>
    </source>
</evidence>
<organism evidence="6 7">
    <name type="scientific">Actinopolymorpha pittospori</name>
    <dbReference type="NCBI Taxonomy" id="648752"/>
    <lineage>
        <taxon>Bacteria</taxon>
        <taxon>Bacillati</taxon>
        <taxon>Actinomycetota</taxon>
        <taxon>Actinomycetes</taxon>
        <taxon>Propionibacteriales</taxon>
        <taxon>Actinopolymorphaceae</taxon>
        <taxon>Actinopolymorpha</taxon>
    </lineage>
</organism>
<dbReference type="InterPro" id="IPR000086">
    <property type="entry name" value="NUDIX_hydrolase_dom"/>
</dbReference>
<evidence type="ECO:0000256" key="1">
    <source>
        <dbReference type="ARBA" id="ARBA00001946"/>
    </source>
</evidence>
<dbReference type="RefSeq" id="WP_192752318.1">
    <property type="nucleotide sequence ID" value="NZ_BAABJL010000022.1"/>
</dbReference>
<evidence type="ECO:0000256" key="4">
    <source>
        <dbReference type="RuleBase" id="RU003476"/>
    </source>
</evidence>
<feature type="domain" description="Nudix hydrolase" evidence="5">
    <location>
        <begin position="19"/>
        <end position="150"/>
    </location>
</feature>
<dbReference type="PRINTS" id="PR00502">
    <property type="entry name" value="NUDIXFAMILY"/>
</dbReference>
<evidence type="ECO:0000256" key="3">
    <source>
        <dbReference type="ARBA" id="ARBA00022801"/>
    </source>
</evidence>
<evidence type="ECO:0000259" key="5">
    <source>
        <dbReference type="PROSITE" id="PS51462"/>
    </source>
</evidence>
<dbReference type="GO" id="GO:0016787">
    <property type="term" value="F:hydrolase activity"/>
    <property type="evidence" value="ECO:0007669"/>
    <property type="project" value="UniProtKB-KW"/>
</dbReference>
<dbReference type="PROSITE" id="PS51462">
    <property type="entry name" value="NUDIX"/>
    <property type="match status" value="1"/>
</dbReference>
<dbReference type="EMBL" id="JADBEM010000001">
    <property type="protein sequence ID" value="MBE1608558.1"/>
    <property type="molecule type" value="Genomic_DNA"/>
</dbReference>
<comment type="caution">
    <text evidence="6">The sequence shown here is derived from an EMBL/GenBank/DDBJ whole genome shotgun (WGS) entry which is preliminary data.</text>
</comment>
<sequence length="158" mass="16952">MAISPYMASIRSKIGSDLLLTPAAGAAVFNEAGRLLLARHDHDGLWATIGGGMEPGESPAEAALRELREETGLEAEILGITGAYGGPDFEVTYPGGARLAYVVTMFACRFLGGTLNLEHEELREASWFTNDDALTLPSPPDMKAIIPDAFDWWAANRS</sequence>
<protein>
    <submittedName>
        <fullName evidence="6">8-oxo-dGTP pyrophosphatase MutT (NUDIX family)</fullName>
    </submittedName>
</protein>
<dbReference type="Gene3D" id="3.90.79.10">
    <property type="entry name" value="Nucleoside Triphosphate Pyrophosphohydrolase"/>
    <property type="match status" value="1"/>
</dbReference>